<dbReference type="OrthoDB" id="9791898at2"/>
<reference evidence="1 2" key="1">
    <citation type="submission" date="2011-05" db="EMBL/GenBank/DDBJ databases">
        <authorList>
            <person name="Muzny D."/>
            <person name="Qin X."/>
            <person name="Deng J."/>
            <person name="Jiang H."/>
            <person name="Liu Y."/>
            <person name="Qu J."/>
            <person name="Song X.-Z."/>
            <person name="Zhang L."/>
            <person name="Thornton R."/>
            <person name="Coyle M."/>
            <person name="Francisco L."/>
            <person name="Jackson L."/>
            <person name="Javaid M."/>
            <person name="Korchina V."/>
            <person name="Kovar C."/>
            <person name="Mata R."/>
            <person name="Mathew T."/>
            <person name="Ngo R."/>
            <person name="Nguyen L."/>
            <person name="Nguyen N."/>
            <person name="Okwuonu G."/>
            <person name="Ongeri F."/>
            <person name="Pham C."/>
            <person name="Simmons D."/>
            <person name="Wilczek-Boney K."/>
            <person name="Hale W."/>
            <person name="Jakkamsetti A."/>
            <person name="Pham P."/>
            <person name="Ruth R."/>
            <person name="San Lucas F."/>
            <person name="Warren J."/>
            <person name="Zhang J."/>
            <person name="Zhao Z."/>
            <person name="Zhou C."/>
            <person name="Zhu D."/>
            <person name="Lee S."/>
            <person name="Bess C."/>
            <person name="Blankenburg K."/>
            <person name="Forbes L."/>
            <person name="Fu Q."/>
            <person name="Gubbala S."/>
            <person name="Hirani K."/>
            <person name="Jayaseelan J.C."/>
            <person name="Lara F."/>
            <person name="Munidasa M."/>
            <person name="Palculict T."/>
            <person name="Patil S."/>
            <person name="Pu L.-L."/>
            <person name="Saada N."/>
            <person name="Tang L."/>
            <person name="Weissenberger G."/>
            <person name="Zhu Y."/>
            <person name="Hemphill L."/>
            <person name="Shang Y."/>
            <person name="Youmans B."/>
            <person name="Ayvaz T."/>
            <person name="Ross M."/>
            <person name="Santibanez J."/>
            <person name="Aqrawi P."/>
            <person name="Gross S."/>
            <person name="Joshi V."/>
            <person name="Fowler G."/>
            <person name="Nazareth L."/>
            <person name="Reid J."/>
            <person name="Worley K."/>
            <person name="Petrosino J."/>
            <person name="Highlander S."/>
            <person name="Gibbs R."/>
        </authorList>
    </citation>
    <scope>NUCLEOTIDE SEQUENCE [LARGE SCALE GENOMIC DNA]</scope>
    <source>
        <strain evidence="1 2">871</strain>
    </source>
</reference>
<proteinExistence type="predicted"/>
<protein>
    <submittedName>
        <fullName evidence="1">Uncharacterized protein</fullName>
    </submittedName>
</protein>
<keyword evidence="2" id="KW-1185">Reference proteome</keyword>
<dbReference type="AlphaFoldDB" id="G4CK28"/>
<organism evidence="1 2">
    <name type="scientific">Neisseria shayeganii 871</name>
    <dbReference type="NCBI Taxonomy" id="1032488"/>
    <lineage>
        <taxon>Bacteria</taxon>
        <taxon>Pseudomonadati</taxon>
        <taxon>Pseudomonadota</taxon>
        <taxon>Betaproteobacteria</taxon>
        <taxon>Neisseriales</taxon>
        <taxon>Neisseriaceae</taxon>
        <taxon>Neisseria</taxon>
    </lineage>
</organism>
<dbReference type="EMBL" id="AGAY01000069">
    <property type="protein sequence ID" value="EGY51755.1"/>
    <property type="molecule type" value="Genomic_DNA"/>
</dbReference>
<dbReference type="STRING" id="1032488.HMPREF9371_1968"/>
<comment type="caution">
    <text evidence="1">The sequence shown here is derived from an EMBL/GenBank/DDBJ whole genome shotgun (WGS) entry which is preliminary data.</text>
</comment>
<name>G4CK28_9NEIS</name>
<dbReference type="PATRIC" id="fig|1032488.3.peg.1863"/>
<evidence type="ECO:0000313" key="2">
    <source>
        <dbReference type="Proteomes" id="UP000003019"/>
    </source>
</evidence>
<gene>
    <name evidence="1" type="ORF">HMPREF9371_1968</name>
</gene>
<accession>G4CK28</accession>
<dbReference type="Proteomes" id="UP000003019">
    <property type="component" value="Unassembled WGS sequence"/>
</dbReference>
<evidence type="ECO:0000313" key="1">
    <source>
        <dbReference type="EMBL" id="EGY51755.1"/>
    </source>
</evidence>
<sequence length="113" mass="12924">MKHILLSFDSARPECLSEIDPACHIWLFIPAGQEYMPMTWCEVLCRFGKRVHFVFLPPGSAADPGLVWAYHLGRIAAQDPDAVICLLSDDNRQDIVLQRMRAQQHCLDVVRFD</sequence>
<dbReference type="HOGENOM" id="CLU_2130775_0_0_4"/>
<dbReference type="RefSeq" id="WP_009119654.1">
    <property type="nucleotide sequence ID" value="NZ_JH164926.1"/>
</dbReference>